<keyword evidence="3" id="KW-1185">Reference proteome</keyword>
<feature type="compositionally biased region" description="Polar residues" evidence="1">
    <location>
        <begin position="44"/>
        <end position="54"/>
    </location>
</feature>
<dbReference type="Proteomes" id="UP000433181">
    <property type="component" value="Unassembled WGS sequence"/>
</dbReference>
<evidence type="ECO:0000313" key="2">
    <source>
        <dbReference type="EMBL" id="MSU09418.1"/>
    </source>
</evidence>
<gene>
    <name evidence="2" type="ORF">FYJ84_10510</name>
</gene>
<comment type="caution">
    <text evidence="2">The sequence shown here is derived from an EMBL/GenBank/DDBJ whole genome shotgun (WGS) entry which is preliminary data.</text>
</comment>
<sequence length="84" mass="9120">MVLCLTDVQGRKMTRMEVVDISADASRWDAPSSAAVKAPGRPGVQSSGHGQVRTSGRLPDGGVDFGLSRQQIWRFYLCVVLLVM</sequence>
<organism evidence="2 3">
    <name type="scientific">Anaerovibrio slackiae</name>
    <dbReference type="NCBI Taxonomy" id="2652309"/>
    <lineage>
        <taxon>Bacteria</taxon>
        <taxon>Bacillati</taxon>
        <taxon>Bacillota</taxon>
        <taxon>Negativicutes</taxon>
        <taxon>Selenomonadales</taxon>
        <taxon>Selenomonadaceae</taxon>
        <taxon>Anaerovibrio</taxon>
    </lineage>
</organism>
<evidence type="ECO:0000313" key="3">
    <source>
        <dbReference type="Proteomes" id="UP000433181"/>
    </source>
</evidence>
<dbReference type="EMBL" id="VUNR01000023">
    <property type="protein sequence ID" value="MSU09418.1"/>
    <property type="molecule type" value="Genomic_DNA"/>
</dbReference>
<name>A0A6I2UCZ5_9FIRM</name>
<proteinExistence type="predicted"/>
<evidence type="ECO:0000256" key="1">
    <source>
        <dbReference type="SAM" id="MobiDB-lite"/>
    </source>
</evidence>
<reference evidence="2 3" key="1">
    <citation type="submission" date="2019-08" db="EMBL/GenBank/DDBJ databases">
        <title>In-depth cultivation of the pig gut microbiome towards novel bacterial diversity and tailored functional studies.</title>
        <authorList>
            <person name="Wylensek D."/>
            <person name="Hitch T.C.A."/>
            <person name="Clavel T."/>
        </authorList>
    </citation>
    <scope>NUCLEOTIDE SEQUENCE [LARGE SCALE GENOMIC DNA]</scope>
    <source>
        <strain evidence="2 3">WCA-693-APC-5D-A</strain>
    </source>
</reference>
<protein>
    <submittedName>
        <fullName evidence="2">Uncharacterized protein</fullName>
    </submittedName>
</protein>
<accession>A0A6I2UCZ5</accession>
<feature type="region of interest" description="Disordered" evidence="1">
    <location>
        <begin position="33"/>
        <end position="57"/>
    </location>
</feature>
<dbReference type="AlphaFoldDB" id="A0A6I2UCZ5"/>